<keyword evidence="2" id="KW-0809">Transit peptide</keyword>
<dbReference type="SMART" id="SM00733">
    <property type="entry name" value="Mterf"/>
    <property type="match status" value="5"/>
</dbReference>
<dbReference type="InterPro" id="IPR038538">
    <property type="entry name" value="MTERF_sf"/>
</dbReference>
<dbReference type="GO" id="GO:0006390">
    <property type="term" value="P:mitochondrial transcription"/>
    <property type="evidence" value="ECO:0007669"/>
    <property type="project" value="TreeGrafter"/>
</dbReference>
<dbReference type="PANTHER" id="PTHR13068:SF112">
    <property type="entry name" value="TRANSCRIPTION TERMINATION FACTOR 3, MITOCHONDRIAL"/>
    <property type="match status" value="1"/>
</dbReference>
<comment type="similarity">
    <text evidence="1">Belongs to the mTERF family.</text>
</comment>
<reference evidence="3 4" key="1">
    <citation type="journal article" date="2022" name="Nat. Ecol. Evol.">
        <title>A masculinizing supergene underlies an exaggerated male reproductive morph in a spider.</title>
        <authorList>
            <person name="Hendrickx F."/>
            <person name="De Corte Z."/>
            <person name="Sonet G."/>
            <person name="Van Belleghem S.M."/>
            <person name="Kostlbacher S."/>
            <person name="Vangestel C."/>
        </authorList>
    </citation>
    <scope>NUCLEOTIDE SEQUENCE [LARGE SCALE GENOMIC DNA]</scope>
    <source>
        <strain evidence="3">W744_W776</strain>
    </source>
</reference>
<dbReference type="EMBL" id="JAFNEN010000090">
    <property type="protein sequence ID" value="KAG8195308.1"/>
    <property type="molecule type" value="Genomic_DNA"/>
</dbReference>
<name>A0AAV6VGW3_9ARAC</name>
<proteinExistence type="inferred from homology"/>
<sequence>MLRILSRNSLRWRSFFTTANRLNEIDPKITVLPTPSRKELRPVDDINIDKLDLPPPAYTQPFEDLYKDGSPADENEKHSDIAEFVDNLGPPLPIAFNLAAFVNRSESLQNLVRLGVDLSEIEKKPDRAKYIVTLDFDQHMRHHIQFLHDNGVNADEIGRIITRNPFLFKESIENMQIRINYLASKRFTKEAIARILTNNPLFLSLDTVFVDSRLGFFQKQFSLSGDEVRFLVTKAPKLISFPFSKLREKLFIFKEEFGYSIREMKTILMAKPKAFMIGALQLKERFDMVHNQMGIPHERILEFPEIFLKRGFLLKQRHLYLVHLNRAQYDPEEPLYVSLYDIATTTDVEFCEKCAKTSVDRYNEFLRTI</sequence>
<dbReference type="GO" id="GO:0061668">
    <property type="term" value="P:mitochondrial ribosome assembly"/>
    <property type="evidence" value="ECO:0007669"/>
    <property type="project" value="TreeGrafter"/>
</dbReference>
<dbReference type="Pfam" id="PF02536">
    <property type="entry name" value="mTERF"/>
    <property type="match status" value="1"/>
</dbReference>
<evidence type="ECO:0000313" key="3">
    <source>
        <dbReference type="EMBL" id="KAG8195308.1"/>
    </source>
</evidence>
<dbReference type="PANTHER" id="PTHR13068">
    <property type="entry name" value="CGI-12 PROTEIN-RELATED"/>
    <property type="match status" value="1"/>
</dbReference>
<comment type="caution">
    <text evidence="3">The sequence shown here is derived from an EMBL/GenBank/DDBJ whole genome shotgun (WGS) entry which is preliminary data.</text>
</comment>
<accession>A0AAV6VGW3</accession>
<dbReference type="AlphaFoldDB" id="A0AAV6VGW3"/>
<protein>
    <recommendedName>
        <fullName evidence="5">mTERF domain-containing protein 1, mitochondrial</fullName>
    </recommendedName>
</protein>
<evidence type="ECO:0008006" key="5">
    <source>
        <dbReference type="Google" id="ProtNLM"/>
    </source>
</evidence>
<evidence type="ECO:0000313" key="4">
    <source>
        <dbReference type="Proteomes" id="UP000827092"/>
    </source>
</evidence>
<dbReference type="GO" id="GO:0003676">
    <property type="term" value="F:nucleic acid binding"/>
    <property type="evidence" value="ECO:0007669"/>
    <property type="project" value="InterPro"/>
</dbReference>
<keyword evidence="4" id="KW-1185">Reference proteome</keyword>
<dbReference type="InterPro" id="IPR003690">
    <property type="entry name" value="MTERF"/>
</dbReference>
<organism evidence="3 4">
    <name type="scientific">Oedothorax gibbosus</name>
    <dbReference type="NCBI Taxonomy" id="931172"/>
    <lineage>
        <taxon>Eukaryota</taxon>
        <taxon>Metazoa</taxon>
        <taxon>Ecdysozoa</taxon>
        <taxon>Arthropoda</taxon>
        <taxon>Chelicerata</taxon>
        <taxon>Arachnida</taxon>
        <taxon>Araneae</taxon>
        <taxon>Araneomorphae</taxon>
        <taxon>Entelegynae</taxon>
        <taxon>Araneoidea</taxon>
        <taxon>Linyphiidae</taxon>
        <taxon>Erigoninae</taxon>
        <taxon>Oedothorax</taxon>
    </lineage>
</organism>
<dbReference type="GO" id="GO:0005739">
    <property type="term" value="C:mitochondrion"/>
    <property type="evidence" value="ECO:0007669"/>
    <property type="project" value="TreeGrafter"/>
</dbReference>
<evidence type="ECO:0000256" key="2">
    <source>
        <dbReference type="ARBA" id="ARBA00022946"/>
    </source>
</evidence>
<dbReference type="Gene3D" id="1.25.70.10">
    <property type="entry name" value="Transcription termination factor 3, mitochondrial"/>
    <property type="match status" value="1"/>
</dbReference>
<gene>
    <name evidence="3" type="ORF">JTE90_028455</name>
</gene>
<evidence type="ECO:0000256" key="1">
    <source>
        <dbReference type="ARBA" id="ARBA00007692"/>
    </source>
</evidence>
<dbReference type="Proteomes" id="UP000827092">
    <property type="component" value="Unassembled WGS sequence"/>
</dbReference>